<sequence length="50" mass="5781">MGQYKFDTFFRLFASLEPSRTRLLIIKVYRTLAQLFPYVGTSKTSSTSVN</sequence>
<dbReference type="EnsemblMetazoa" id="ENSAATROPT005056">
    <property type="protein sequence ID" value="ENSAATROPP004769"/>
    <property type="gene ID" value="ENSAATROPG004030"/>
</dbReference>
<dbReference type="AlphaFoldDB" id="A0AAG5D1N4"/>
<dbReference type="Proteomes" id="UP000075880">
    <property type="component" value="Unassembled WGS sequence"/>
</dbReference>
<protein>
    <submittedName>
        <fullName evidence="1">Uncharacterized protein</fullName>
    </submittedName>
</protein>
<organism evidence="1 2">
    <name type="scientific">Anopheles atroparvus</name>
    <name type="common">European mosquito</name>
    <dbReference type="NCBI Taxonomy" id="41427"/>
    <lineage>
        <taxon>Eukaryota</taxon>
        <taxon>Metazoa</taxon>
        <taxon>Ecdysozoa</taxon>
        <taxon>Arthropoda</taxon>
        <taxon>Hexapoda</taxon>
        <taxon>Insecta</taxon>
        <taxon>Pterygota</taxon>
        <taxon>Neoptera</taxon>
        <taxon>Endopterygota</taxon>
        <taxon>Diptera</taxon>
        <taxon>Nematocera</taxon>
        <taxon>Culicoidea</taxon>
        <taxon>Culicidae</taxon>
        <taxon>Anophelinae</taxon>
        <taxon>Anopheles</taxon>
    </lineage>
</organism>
<reference evidence="1" key="1">
    <citation type="submission" date="2024-04" db="UniProtKB">
        <authorList>
            <consortium name="EnsemblMetazoa"/>
        </authorList>
    </citation>
    <scope>IDENTIFICATION</scope>
    <source>
        <strain evidence="1">EBRO</strain>
    </source>
</reference>
<name>A0AAG5D1N4_ANOAO</name>
<keyword evidence="2" id="KW-1185">Reference proteome</keyword>
<accession>A0AAG5D1N4</accession>
<evidence type="ECO:0000313" key="1">
    <source>
        <dbReference type="EnsemblMetazoa" id="ENSAATROPP004769"/>
    </source>
</evidence>
<evidence type="ECO:0000313" key="2">
    <source>
        <dbReference type="Proteomes" id="UP000075880"/>
    </source>
</evidence>
<proteinExistence type="predicted"/>